<dbReference type="Proteomes" id="UP000308600">
    <property type="component" value="Unassembled WGS sequence"/>
</dbReference>
<organism evidence="1 2">
    <name type="scientific">Pluteus cervinus</name>
    <dbReference type="NCBI Taxonomy" id="181527"/>
    <lineage>
        <taxon>Eukaryota</taxon>
        <taxon>Fungi</taxon>
        <taxon>Dikarya</taxon>
        <taxon>Basidiomycota</taxon>
        <taxon>Agaricomycotina</taxon>
        <taxon>Agaricomycetes</taxon>
        <taxon>Agaricomycetidae</taxon>
        <taxon>Agaricales</taxon>
        <taxon>Pluteineae</taxon>
        <taxon>Pluteaceae</taxon>
        <taxon>Pluteus</taxon>
    </lineage>
</organism>
<accession>A0ACD3AST8</accession>
<dbReference type="EMBL" id="ML208347">
    <property type="protein sequence ID" value="TFK68621.1"/>
    <property type="molecule type" value="Genomic_DNA"/>
</dbReference>
<protein>
    <submittedName>
        <fullName evidence="1">Uncharacterized protein</fullName>
    </submittedName>
</protein>
<sequence>MAFSNSSRPVSDATPLPNIAYLIEGDSVNKIDAEIARLTRQIRSLRQLRNSVVAISRFPVEILAKVFLHCHWLDHKFRDPDSRLIVSWVCHHWRDVALHDPVLWTFVRPKSSQPESPSYIQYIQQCFIRSRNLPLVVIYDNAPSEVMTVCSSQLHRIRKLRIGYHFTQNGHDPLPYSWQQPAPLLSELELIKIGLEGNLFGGTNPPLQSLFLASCIDCWDSPIISLSTLTTLKIHHPEDSITPEALIAKLQALPALKFCSLYNCFEYAPTPFKHSIRLPCLENLVVAHFCIPTVGEFLRCLDISDVSLAVIYEASEVPQEDFEDSFEWFQAYHRDFRKDIHSLSFRQQRGRQGTYAMDSIAISTASSTSNRPFTFEVNTIDTGFDFDPVICASGYLPLGNVRDMSLDSVSFEGLKSFGPLPRLESLKLDNAEVDCIAVNIPFLRFSGLLPSITKLTVESRFFFGFENTYPGGERGGLRMLDS</sequence>
<reference evidence="1 2" key="1">
    <citation type="journal article" date="2019" name="Nat. Ecol. Evol.">
        <title>Megaphylogeny resolves global patterns of mushroom evolution.</title>
        <authorList>
            <person name="Varga T."/>
            <person name="Krizsan K."/>
            <person name="Foldi C."/>
            <person name="Dima B."/>
            <person name="Sanchez-Garcia M."/>
            <person name="Sanchez-Ramirez S."/>
            <person name="Szollosi G.J."/>
            <person name="Szarkandi J.G."/>
            <person name="Papp V."/>
            <person name="Albert L."/>
            <person name="Andreopoulos W."/>
            <person name="Angelini C."/>
            <person name="Antonin V."/>
            <person name="Barry K.W."/>
            <person name="Bougher N.L."/>
            <person name="Buchanan P."/>
            <person name="Buyck B."/>
            <person name="Bense V."/>
            <person name="Catcheside P."/>
            <person name="Chovatia M."/>
            <person name="Cooper J."/>
            <person name="Damon W."/>
            <person name="Desjardin D."/>
            <person name="Finy P."/>
            <person name="Geml J."/>
            <person name="Haridas S."/>
            <person name="Hughes K."/>
            <person name="Justo A."/>
            <person name="Karasinski D."/>
            <person name="Kautmanova I."/>
            <person name="Kiss B."/>
            <person name="Kocsube S."/>
            <person name="Kotiranta H."/>
            <person name="LaButti K.M."/>
            <person name="Lechner B.E."/>
            <person name="Liimatainen K."/>
            <person name="Lipzen A."/>
            <person name="Lukacs Z."/>
            <person name="Mihaltcheva S."/>
            <person name="Morgado L.N."/>
            <person name="Niskanen T."/>
            <person name="Noordeloos M.E."/>
            <person name="Ohm R.A."/>
            <person name="Ortiz-Santana B."/>
            <person name="Ovrebo C."/>
            <person name="Racz N."/>
            <person name="Riley R."/>
            <person name="Savchenko A."/>
            <person name="Shiryaev A."/>
            <person name="Soop K."/>
            <person name="Spirin V."/>
            <person name="Szebenyi C."/>
            <person name="Tomsovsky M."/>
            <person name="Tulloss R.E."/>
            <person name="Uehling J."/>
            <person name="Grigoriev I.V."/>
            <person name="Vagvolgyi C."/>
            <person name="Papp T."/>
            <person name="Martin F.M."/>
            <person name="Miettinen O."/>
            <person name="Hibbett D.S."/>
            <person name="Nagy L.G."/>
        </authorList>
    </citation>
    <scope>NUCLEOTIDE SEQUENCE [LARGE SCALE GENOMIC DNA]</scope>
    <source>
        <strain evidence="1 2">NL-1719</strain>
    </source>
</reference>
<evidence type="ECO:0000313" key="1">
    <source>
        <dbReference type="EMBL" id="TFK68621.1"/>
    </source>
</evidence>
<evidence type="ECO:0000313" key="2">
    <source>
        <dbReference type="Proteomes" id="UP000308600"/>
    </source>
</evidence>
<proteinExistence type="predicted"/>
<keyword evidence="2" id="KW-1185">Reference proteome</keyword>
<gene>
    <name evidence="1" type="ORF">BDN72DRAFT_841521</name>
</gene>
<name>A0ACD3AST8_9AGAR</name>